<accession>A0A9W8HKH6</accession>
<proteinExistence type="predicted"/>
<dbReference type="PANTHER" id="PTHR28360">
    <property type="entry name" value="DYNACTIN SUBUNIT 3"/>
    <property type="match status" value="1"/>
</dbReference>
<evidence type="ECO:0000313" key="1">
    <source>
        <dbReference type="EMBL" id="KAJ2786985.1"/>
    </source>
</evidence>
<evidence type="ECO:0008006" key="3">
    <source>
        <dbReference type="Google" id="ProtNLM"/>
    </source>
</evidence>
<keyword evidence="2" id="KW-1185">Reference proteome</keyword>
<dbReference type="PANTHER" id="PTHR28360:SF1">
    <property type="entry name" value="DYNACTIN SUBUNIT 3"/>
    <property type="match status" value="1"/>
</dbReference>
<name>A0A9W8HKH6_9FUNG</name>
<comment type="caution">
    <text evidence="1">The sequence shown here is derived from an EMBL/GenBank/DDBJ whole genome shotgun (WGS) entry which is preliminary data.</text>
</comment>
<dbReference type="OrthoDB" id="16729at2759"/>
<protein>
    <recommendedName>
        <fullName evidence="3">Dynactin subunit 3</fullName>
    </recommendedName>
</protein>
<dbReference type="AlphaFoldDB" id="A0A9W8HKH6"/>
<reference evidence="1" key="1">
    <citation type="submission" date="2022-07" db="EMBL/GenBank/DDBJ databases">
        <title>Phylogenomic reconstructions and comparative analyses of Kickxellomycotina fungi.</title>
        <authorList>
            <person name="Reynolds N.K."/>
            <person name="Stajich J.E."/>
            <person name="Barry K."/>
            <person name="Grigoriev I.V."/>
            <person name="Crous P."/>
            <person name="Smith M.E."/>
        </authorList>
    </citation>
    <scope>NUCLEOTIDE SEQUENCE</scope>
    <source>
        <strain evidence="1">BCRC 34489</strain>
    </source>
</reference>
<dbReference type="GO" id="GO:0061640">
    <property type="term" value="P:cytoskeleton-dependent cytokinesis"/>
    <property type="evidence" value="ECO:0007669"/>
    <property type="project" value="InterPro"/>
</dbReference>
<dbReference type="GO" id="GO:0005869">
    <property type="term" value="C:dynactin complex"/>
    <property type="evidence" value="ECO:0007669"/>
    <property type="project" value="InterPro"/>
</dbReference>
<gene>
    <name evidence="1" type="ORF">GGI15_001091</name>
</gene>
<dbReference type="EMBL" id="JANBUM010000037">
    <property type="protein sequence ID" value="KAJ2786985.1"/>
    <property type="molecule type" value="Genomic_DNA"/>
</dbReference>
<dbReference type="Proteomes" id="UP001140172">
    <property type="component" value="Unassembled WGS sequence"/>
</dbReference>
<evidence type="ECO:0000313" key="2">
    <source>
        <dbReference type="Proteomes" id="UP001140172"/>
    </source>
</evidence>
<dbReference type="Pfam" id="PF07426">
    <property type="entry name" value="Dynactin_p22"/>
    <property type="match status" value="1"/>
</dbReference>
<dbReference type="InterPro" id="IPR009991">
    <property type="entry name" value="DCTN3"/>
</dbReference>
<sequence>MDILVSRLEAIERTVYSTEHRSVGSESLGEQVAQIERQLSRLLADNSALSQGLEKYAKLRGAIDGDGDLELDRQLLGINAKAELILLNDSAQQTISELRTIEGLQSKVNQPEYAAAAELLPKIKKSLEPENEQQLAEFRQVVADISSIVDRYHTETEALSEIFIEWDRVLTGLERKASELERSAK</sequence>
<organism evidence="1 2">
    <name type="scientific">Coemansia interrupta</name>
    <dbReference type="NCBI Taxonomy" id="1126814"/>
    <lineage>
        <taxon>Eukaryota</taxon>
        <taxon>Fungi</taxon>
        <taxon>Fungi incertae sedis</taxon>
        <taxon>Zoopagomycota</taxon>
        <taxon>Kickxellomycotina</taxon>
        <taxon>Kickxellomycetes</taxon>
        <taxon>Kickxellales</taxon>
        <taxon>Kickxellaceae</taxon>
        <taxon>Coemansia</taxon>
    </lineage>
</organism>